<feature type="region of interest" description="Disordered" evidence="1">
    <location>
        <begin position="179"/>
        <end position="209"/>
    </location>
</feature>
<proteinExistence type="predicted"/>
<gene>
    <name evidence="3" type="ORF">FJTKL_07325</name>
</gene>
<comment type="caution">
    <text evidence="3">The sequence shown here is derived from an EMBL/GenBank/DDBJ whole genome shotgun (WGS) entry which is preliminary data.</text>
</comment>
<feature type="domain" description="DUF6604" evidence="2">
    <location>
        <begin position="19"/>
        <end position="276"/>
    </location>
</feature>
<dbReference type="Pfam" id="PF20253">
    <property type="entry name" value="DUF6604"/>
    <property type="match status" value="1"/>
</dbReference>
<keyword evidence="4" id="KW-1185">Reference proteome</keyword>
<protein>
    <recommendedName>
        <fullName evidence="2">DUF6604 domain-containing protein</fullName>
    </recommendedName>
</protein>
<evidence type="ECO:0000259" key="2">
    <source>
        <dbReference type="Pfam" id="PF20253"/>
    </source>
</evidence>
<sequence length="955" mass="109137">MAPAPTPAPLSVGLLCVYKQYKADTETIASWLKTTAVKHGYKFDGQDGTTIRTSDFIPMAQQIVADVKQTRFTLNPAIHRAFRRAIVSRKSCTSWYEENTEGQWTENVKHAYFTNILMTAWDILLAAADSSKPESRTLKTIRKQDIPKARTAVAEHKIDISSNRFAAVYIDAGGDEDNDELDVGDAESSKLTNIPTKGKKSKSSYTAPPTTIIPDEGQMEEEFWFAIQSFLQEQQKVREEVRRYWKDFKRGESHLIMATFGTRMAIDLIRRSEIELGLQVNRPARFPEDKYPISTFPALLVGTKQQNRQLFDAPLDGFVLVPSRLNELTLYNTYSTLKSWCYFLTDDPTFRVSKRLYSNEEVRRLITKISWVSSIADQQLPYEDDITRGVKKALECGEVPIWTVFAMRLLLDMEDVLYKCPLLPWQDASQHILKHAHTPLTHWHHQAGCRHIPLAEEALAEDFSNERLVKRKPSLASKPVSMLEKVRSLEGPRKKGVTKKRPAKKKLPKAVNIGEETGPCTCDECLRCGYDWYEKDVKLALDWMTDVEQGPKPFSPRSFETIRMNPLHCGLIKYDLYRSRQVSALYQNTHDNRDIWTMMYIYAAGRSAFPDSLSWPDMEFLLYQQDEKHVFFGGRPKNIEWTARKWLLALGKSSNDYSYRDLGHVQCCSSRFWINYRKWRPLKDNSVLGGFISSRMHCCDVHHAIAQDNFMEMIRTMHTPDALSRLARLLDMSQDETKAFVATWTSRLHNWTLKDILELTQMYLAVDLADIGFDWAALDSTCSEMWKEAFPLLQVKHSSAGEDGDHHCDHEACDVGIQPSTWTTMILSQAAEVEIDLSEKKKKDRGVFAQELEKGSPAFMKLWSLIQAHCRKRVNRALGQGIFSSFAAEEGLVKLLDTRNEKPCPARIVAPHVQKCFKGYPEDLAKQSSSMVLAKRVMASDTGALRTPKTTKRGT</sequence>
<organism evidence="3 4">
    <name type="scientific">Diaporthe vaccinii</name>
    <dbReference type="NCBI Taxonomy" id="105482"/>
    <lineage>
        <taxon>Eukaryota</taxon>
        <taxon>Fungi</taxon>
        <taxon>Dikarya</taxon>
        <taxon>Ascomycota</taxon>
        <taxon>Pezizomycotina</taxon>
        <taxon>Sordariomycetes</taxon>
        <taxon>Sordariomycetidae</taxon>
        <taxon>Diaporthales</taxon>
        <taxon>Diaporthaceae</taxon>
        <taxon>Diaporthe</taxon>
        <taxon>Diaporthe eres species complex</taxon>
    </lineage>
</organism>
<evidence type="ECO:0000256" key="1">
    <source>
        <dbReference type="SAM" id="MobiDB-lite"/>
    </source>
</evidence>
<name>A0ABR4EUI4_9PEZI</name>
<reference evidence="3 4" key="1">
    <citation type="submission" date="2024-03" db="EMBL/GenBank/DDBJ databases">
        <title>A high-quality draft genome sequence of Diaporthe vaccinii, a causative agent of upright dieback and viscid rot disease in cranberry plants.</title>
        <authorList>
            <person name="Sarrasin M."/>
            <person name="Lang B.F."/>
            <person name="Burger G."/>
        </authorList>
    </citation>
    <scope>NUCLEOTIDE SEQUENCE [LARGE SCALE GENOMIC DNA]</scope>
    <source>
        <strain evidence="3 4">IS7</strain>
    </source>
</reference>
<dbReference type="PANTHER" id="PTHR38795:SF1">
    <property type="entry name" value="DUF6604 DOMAIN-CONTAINING PROTEIN"/>
    <property type="match status" value="1"/>
</dbReference>
<dbReference type="InterPro" id="IPR046539">
    <property type="entry name" value="DUF6604"/>
</dbReference>
<evidence type="ECO:0000313" key="4">
    <source>
        <dbReference type="Proteomes" id="UP001600888"/>
    </source>
</evidence>
<evidence type="ECO:0000313" key="3">
    <source>
        <dbReference type="EMBL" id="KAL2286094.1"/>
    </source>
</evidence>
<dbReference type="PANTHER" id="PTHR38795">
    <property type="entry name" value="DUF6604 DOMAIN-CONTAINING PROTEIN"/>
    <property type="match status" value="1"/>
</dbReference>
<dbReference type="EMBL" id="JBAWTH010000026">
    <property type="protein sequence ID" value="KAL2286094.1"/>
    <property type="molecule type" value="Genomic_DNA"/>
</dbReference>
<dbReference type="Proteomes" id="UP001600888">
    <property type="component" value="Unassembled WGS sequence"/>
</dbReference>
<accession>A0ABR4EUI4</accession>